<dbReference type="AlphaFoldDB" id="A0A0U1D1E1"/>
<dbReference type="InterPro" id="IPR029044">
    <property type="entry name" value="Nucleotide-diphossugar_trans"/>
</dbReference>
<dbReference type="EMBL" id="CTEF01000001">
    <property type="protein sequence ID" value="CQD05247.1"/>
    <property type="molecule type" value="Genomic_DNA"/>
</dbReference>
<feature type="domain" description="MobA-like NTP transferase" evidence="1">
    <location>
        <begin position="69"/>
        <end position="149"/>
    </location>
</feature>
<proteinExistence type="predicted"/>
<dbReference type="PANTHER" id="PTHR43777:SF1">
    <property type="entry name" value="MOLYBDENUM COFACTOR CYTIDYLYLTRANSFERASE"/>
    <property type="match status" value="1"/>
</dbReference>
<dbReference type="Pfam" id="PF12804">
    <property type="entry name" value="NTP_transf_3"/>
    <property type="match status" value="1"/>
</dbReference>
<evidence type="ECO:0000313" key="2">
    <source>
        <dbReference type="EMBL" id="CQD05247.1"/>
    </source>
</evidence>
<name>A0A0U1D1E1_9MYCO</name>
<evidence type="ECO:0000259" key="1">
    <source>
        <dbReference type="Pfam" id="PF12804"/>
    </source>
</evidence>
<sequence length="168" mass="16721">MVAGNTIAMSKADAVAGVVLAAGAGSRYGMPKVLAAEGQWLDRAVAALDGGGCDDVIVVLGAAVVDGDGLNAAGDAEWIVLHTVDTPDVGADAVARVLGAARGSRSGLARAVYDGRPGHPVVVARRHLAALAASLHGDQGARSFLAGRDDVSAVECGDLATGVDIDER</sequence>
<evidence type="ECO:0000313" key="3">
    <source>
        <dbReference type="Proteomes" id="UP000182227"/>
    </source>
</evidence>
<protein>
    <submittedName>
        <fullName evidence="2">Putative MobA-like protein</fullName>
    </submittedName>
</protein>
<dbReference type="GO" id="GO:0016779">
    <property type="term" value="F:nucleotidyltransferase activity"/>
    <property type="evidence" value="ECO:0007669"/>
    <property type="project" value="UniProtKB-ARBA"/>
</dbReference>
<dbReference type="Proteomes" id="UP000182227">
    <property type="component" value="Unassembled WGS sequence"/>
</dbReference>
<reference evidence="2 3" key="1">
    <citation type="submission" date="2015-03" db="EMBL/GenBank/DDBJ databases">
        <authorList>
            <person name="Murphy D."/>
        </authorList>
    </citation>
    <scope>NUCLEOTIDE SEQUENCE [LARGE SCALE GENOMIC DNA]</scope>
    <source>
        <strain evidence="2 3">D16</strain>
    </source>
</reference>
<dbReference type="Gene3D" id="3.90.550.10">
    <property type="entry name" value="Spore Coat Polysaccharide Biosynthesis Protein SpsA, Chain A"/>
    <property type="match status" value="2"/>
</dbReference>
<gene>
    <name evidence="2" type="ORF">BN970_00937</name>
</gene>
<dbReference type="PANTHER" id="PTHR43777">
    <property type="entry name" value="MOLYBDENUM COFACTOR CYTIDYLYLTRANSFERASE"/>
    <property type="match status" value="1"/>
</dbReference>
<accession>A0A0U1D1E1</accession>
<organism evidence="2 3">
    <name type="scientific">Mycolicibacterium conceptionense</name>
    <dbReference type="NCBI Taxonomy" id="451644"/>
    <lineage>
        <taxon>Bacteria</taxon>
        <taxon>Bacillati</taxon>
        <taxon>Actinomycetota</taxon>
        <taxon>Actinomycetes</taxon>
        <taxon>Mycobacteriales</taxon>
        <taxon>Mycobacteriaceae</taxon>
        <taxon>Mycolicibacterium</taxon>
    </lineage>
</organism>
<dbReference type="SUPFAM" id="SSF53448">
    <property type="entry name" value="Nucleotide-diphospho-sugar transferases"/>
    <property type="match status" value="1"/>
</dbReference>
<dbReference type="InterPro" id="IPR025877">
    <property type="entry name" value="MobA-like_NTP_Trfase"/>
</dbReference>